<dbReference type="PANTHER" id="PTHR21666:SF270">
    <property type="entry name" value="MUREIN HYDROLASE ACTIVATOR ENVC"/>
    <property type="match status" value="1"/>
</dbReference>
<dbReference type="CDD" id="cd12797">
    <property type="entry name" value="M23_peptidase"/>
    <property type="match status" value="1"/>
</dbReference>
<dbReference type="PROSITE" id="PS51257">
    <property type="entry name" value="PROKAR_LIPOPROTEIN"/>
    <property type="match status" value="1"/>
</dbReference>
<proteinExistence type="predicted"/>
<dbReference type="EMBL" id="UGQT01000001">
    <property type="protein sequence ID" value="STZ60204.1"/>
    <property type="molecule type" value="Genomic_DNA"/>
</dbReference>
<dbReference type="InterPro" id="IPR011055">
    <property type="entry name" value="Dup_hybrid_motif"/>
</dbReference>
<dbReference type="Proteomes" id="UP000254978">
    <property type="component" value="Unassembled WGS sequence"/>
</dbReference>
<evidence type="ECO:0000313" key="4">
    <source>
        <dbReference type="Proteomes" id="UP000254978"/>
    </source>
</evidence>
<evidence type="ECO:0000313" key="3">
    <source>
        <dbReference type="EMBL" id="STZ60204.1"/>
    </source>
</evidence>
<sequence>MRATFCVTVAAVLLTGCASDTEAPPTTETGPAPMLTPLVGSAVAEPVPVPATDGRIHLAYELTLSNTLSTEVTMTSLSARSGDQTLATLRGDDLAFWTRAFGAGAEPTDVVKPGQTVTVWMDVALDANAQLPTELTHSVDLAVDKPIPGLVPATLTQPVAPVPVSDRTPVSVAAPLDGPNWLDGDGCCTMSAHRKALNPINGKLYGAERFAIDYVQLRDDLRLFSGSATTPESYPGFGAQIHAVGDGTVVAVVNDLPEQVPTKAPQGLPLDQYGGNHVVQDLGDGNYAFYAHLQPGTITVKPGDDLSTGQPFAELGNSGNSDAPHLHFHVMDGPDPLMANGLPFVIKNFQLSRRVSSPAALDAVLTGKPAAMQPGFAARDESEVMPLDLDVMNYSVGQ</sequence>
<feature type="signal peptide" evidence="1">
    <location>
        <begin position="1"/>
        <end position="23"/>
    </location>
</feature>
<dbReference type="InterPro" id="IPR050570">
    <property type="entry name" value="Cell_wall_metabolism_enzyme"/>
</dbReference>
<dbReference type="RefSeq" id="WP_068918907.1">
    <property type="nucleotide sequence ID" value="NZ_AP022600.1"/>
</dbReference>
<protein>
    <submittedName>
        <fullName evidence="3">Secreted peptidase</fullName>
    </submittedName>
</protein>
<organism evidence="3 4">
    <name type="scientific">Mycolicibacterium tokaiense</name>
    <dbReference type="NCBI Taxonomy" id="39695"/>
    <lineage>
        <taxon>Bacteria</taxon>
        <taxon>Bacillati</taxon>
        <taxon>Actinomycetota</taxon>
        <taxon>Actinomycetes</taxon>
        <taxon>Mycobacteriales</taxon>
        <taxon>Mycobacteriaceae</taxon>
        <taxon>Mycolicibacterium</taxon>
    </lineage>
</organism>
<feature type="domain" description="M23ase beta-sheet core" evidence="2">
    <location>
        <begin position="238"/>
        <end position="333"/>
    </location>
</feature>
<dbReference type="Pfam" id="PF01551">
    <property type="entry name" value="Peptidase_M23"/>
    <property type="match status" value="1"/>
</dbReference>
<evidence type="ECO:0000256" key="1">
    <source>
        <dbReference type="SAM" id="SignalP"/>
    </source>
</evidence>
<keyword evidence="4" id="KW-1185">Reference proteome</keyword>
<dbReference type="OrthoDB" id="9809488at2"/>
<name>A0A378TI41_9MYCO</name>
<dbReference type="SUPFAM" id="SSF51261">
    <property type="entry name" value="Duplicated hybrid motif"/>
    <property type="match status" value="1"/>
</dbReference>
<feature type="chain" id="PRO_5016598057" evidence="1">
    <location>
        <begin position="24"/>
        <end position="398"/>
    </location>
</feature>
<dbReference type="AlphaFoldDB" id="A0A378TI41"/>
<dbReference type="Gene3D" id="2.70.70.10">
    <property type="entry name" value="Glucose Permease (Domain IIA)"/>
    <property type="match status" value="1"/>
</dbReference>
<keyword evidence="1" id="KW-0732">Signal</keyword>
<evidence type="ECO:0000259" key="2">
    <source>
        <dbReference type="Pfam" id="PF01551"/>
    </source>
</evidence>
<dbReference type="InterPro" id="IPR016047">
    <property type="entry name" value="M23ase_b-sheet_dom"/>
</dbReference>
<dbReference type="GO" id="GO:0004222">
    <property type="term" value="F:metalloendopeptidase activity"/>
    <property type="evidence" value="ECO:0007669"/>
    <property type="project" value="TreeGrafter"/>
</dbReference>
<reference evidence="3 4" key="1">
    <citation type="submission" date="2018-06" db="EMBL/GenBank/DDBJ databases">
        <authorList>
            <consortium name="Pathogen Informatics"/>
            <person name="Doyle S."/>
        </authorList>
    </citation>
    <scope>NUCLEOTIDE SEQUENCE [LARGE SCALE GENOMIC DNA]</scope>
    <source>
        <strain evidence="3 4">NCTC10821</strain>
    </source>
</reference>
<gene>
    <name evidence="3" type="ORF">NCTC10821_03742</name>
</gene>
<accession>A0A378TI41</accession>
<dbReference type="PANTHER" id="PTHR21666">
    <property type="entry name" value="PEPTIDASE-RELATED"/>
    <property type="match status" value="1"/>
</dbReference>